<dbReference type="Pfam" id="PF23344">
    <property type="entry name" value="ZP-N"/>
    <property type="match status" value="1"/>
</dbReference>
<comment type="subcellular location">
    <subcellularLocation>
        <location evidence="1">Membrane</location>
        <topology evidence="1">Single-pass membrane protein</topology>
    </subcellularLocation>
</comment>
<accession>A0AAV4AHU9</accession>
<feature type="domain" description="ZP" evidence="12">
    <location>
        <begin position="297"/>
        <end position="426"/>
    </location>
</feature>
<evidence type="ECO:0000313" key="14">
    <source>
        <dbReference type="Proteomes" id="UP000735302"/>
    </source>
</evidence>
<keyword evidence="14" id="KW-1185">Reference proteome</keyword>
<dbReference type="PRINTS" id="PR00258">
    <property type="entry name" value="SPERACTRCPTR"/>
</dbReference>
<feature type="domain" description="SRCR" evidence="11">
    <location>
        <begin position="29"/>
        <end position="136"/>
    </location>
</feature>
<organism evidence="13 14">
    <name type="scientific">Plakobranchus ocellatus</name>
    <dbReference type="NCBI Taxonomy" id="259542"/>
    <lineage>
        <taxon>Eukaryota</taxon>
        <taxon>Metazoa</taxon>
        <taxon>Spiralia</taxon>
        <taxon>Lophotrochozoa</taxon>
        <taxon>Mollusca</taxon>
        <taxon>Gastropoda</taxon>
        <taxon>Heterobranchia</taxon>
        <taxon>Euthyneura</taxon>
        <taxon>Panpulmonata</taxon>
        <taxon>Sacoglossa</taxon>
        <taxon>Placobranchoidea</taxon>
        <taxon>Plakobranchidae</taxon>
        <taxon>Plakobranchus</taxon>
    </lineage>
</organism>
<evidence type="ECO:0000259" key="11">
    <source>
        <dbReference type="PROSITE" id="PS50287"/>
    </source>
</evidence>
<dbReference type="AlphaFoldDB" id="A0AAV4AHU9"/>
<feature type="disulfide bond" evidence="9">
    <location>
        <begin position="251"/>
        <end position="261"/>
    </location>
</feature>
<evidence type="ECO:0000256" key="2">
    <source>
        <dbReference type="ARBA" id="ARBA00022692"/>
    </source>
</evidence>
<protein>
    <submittedName>
        <fullName evidence="13">Protocadherin fat 4-like</fullName>
    </submittedName>
</protein>
<feature type="signal peptide" evidence="10">
    <location>
        <begin position="1"/>
        <end position="23"/>
    </location>
</feature>
<keyword evidence="2" id="KW-0812">Transmembrane</keyword>
<dbReference type="PANTHER" id="PTHR48071:SF18">
    <property type="entry name" value="DELETED IN MALIGNANT BRAIN TUMORS 1 PROTEIN-RELATED"/>
    <property type="match status" value="1"/>
</dbReference>
<keyword evidence="4" id="KW-0677">Repeat</keyword>
<keyword evidence="7 9" id="KW-1015">Disulfide bond</keyword>
<evidence type="ECO:0000256" key="5">
    <source>
        <dbReference type="ARBA" id="ARBA00022989"/>
    </source>
</evidence>
<evidence type="ECO:0000256" key="6">
    <source>
        <dbReference type="ARBA" id="ARBA00023136"/>
    </source>
</evidence>
<keyword evidence="5" id="KW-1133">Transmembrane helix</keyword>
<evidence type="ECO:0000259" key="12">
    <source>
        <dbReference type="PROSITE" id="PS51034"/>
    </source>
</evidence>
<dbReference type="InterPro" id="IPR055356">
    <property type="entry name" value="ZP-N"/>
</dbReference>
<dbReference type="PROSITE" id="PS51034">
    <property type="entry name" value="ZP_2"/>
    <property type="match status" value="1"/>
</dbReference>
<dbReference type="InterPro" id="IPR001190">
    <property type="entry name" value="SRCR"/>
</dbReference>
<comment type="caution">
    <text evidence="13">The sequence shown here is derived from an EMBL/GenBank/DDBJ whole genome shotgun (WGS) entry which is preliminary data.</text>
</comment>
<dbReference type="PROSITE" id="PS50287">
    <property type="entry name" value="SRCR_2"/>
    <property type="match status" value="2"/>
</dbReference>
<sequence length="426" mass="46006">MRCFASCIYLIAILQLRTPRSEAVNVTDIRLVDQTTGAEVQQIGIVQIQVDGGIEWGAICDDAFADDDAVVVCRMLGFTNGGTANVQGTFPPGAAISFLMDDTGCSGDEPSLTECIAAQQSDCTVNTDSIVGVVCNNNRGPGEPTLGPATTTQATPDIISGVCASGTNQNPNVRLYGRQGVPGMGFVEVRNPNNQQQWGFVCDDRWDENAALVVCRELCYDTAAYTPKPGIPSENIVYPTNPSIVKDNVVCSGQEASLINCPSLPWGVENCENRELAGVQCLPAQSDPPPPPIPILLCREGKMIAQFSRQQDPDLEEKHLIVYNGGVACPDVVKETTNDYVIIEIPVKDCGTINTQSNTSHIVYTNTISYLYTTQEGFITRKNTYQVRITCALPTELAVTQRVQPLTETVTQKATGTFVVRRCLIA</sequence>
<dbReference type="Proteomes" id="UP000735302">
    <property type="component" value="Unassembled WGS sequence"/>
</dbReference>
<dbReference type="GO" id="GO:0016020">
    <property type="term" value="C:membrane"/>
    <property type="evidence" value="ECO:0007669"/>
    <property type="project" value="UniProtKB-SubCell"/>
</dbReference>
<feature type="chain" id="PRO_5043988421" evidence="10">
    <location>
        <begin position="24"/>
        <end position="426"/>
    </location>
</feature>
<comment type="caution">
    <text evidence="9">Lacks conserved residue(s) required for the propagation of feature annotation.</text>
</comment>
<evidence type="ECO:0000313" key="13">
    <source>
        <dbReference type="EMBL" id="GFO06832.1"/>
    </source>
</evidence>
<dbReference type="InterPro" id="IPR036772">
    <property type="entry name" value="SRCR-like_dom_sf"/>
</dbReference>
<evidence type="ECO:0000256" key="4">
    <source>
        <dbReference type="ARBA" id="ARBA00022737"/>
    </source>
</evidence>
<evidence type="ECO:0000256" key="3">
    <source>
        <dbReference type="ARBA" id="ARBA00022729"/>
    </source>
</evidence>
<evidence type="ECO:0000256" key="8">
    <source>
        <dbReference type="ARBA" id="ARBA00023180"/>
    </source>
</evidence>
<evidence type="ECO:0000256" key="7">
    <source>
        <dbReference type="ARBA" id="ARBA00023157"/>
    </source>
</evidence>
<feature type="disulfide bond" evidence="9">
    <location>
        <begin position="105"/>
        <end position="115"/>
    </location>
</feature>
<gene>
    <name evidence="13" type="ORF">PoB_003333700</name>
</gene>
<dbReference type="Gene3D" id="3.10.250.10">
    <property type="entry name" value="SRCR-like domain"/>
    <property type="match status" value="2"/>
</dbReference>
<dbReference type="FunFam" id="3.10.250.10:FF:000016">
    <property type="entry name" value="Scavenger receptor cysteine-rich protein type 12"/>
    <property type="match status" value="1"/>
</dbReference>
<evidence type="ECO:0000256" key="10">
    <source>
        <dbReference type="SAM" id="SignalP"/>
    </source>
</evidence>
<feature type="domain" description="SRCR" evidence="11">
    <location>
        <begin position="173"/>
        <end position="282"/>
    </location>
</feature>
<dbReference type="SMART" id="SM00202">
    <property type="entry name" value="SR"/>
    <property type="match status" value="2"/>
</dbReference>
<keyword evidence="8" id="KW-0325">Glycoprotein</keyword>
<dbReference type="Pfam" id="PF00530">
    <property type="entry name" value="SRCR"/>
    <property type="match status" value="2"/>
</dbReference>
<dbReference type="EMBL" id="BLXT01003793">
    <property type="protein sequence ID" value="GFO06832.1"/>
    <property type="molecule type" value="Genomic_DNA"/>
</dbReference>
<keyword evidence="3 10" id="KW-0732">Signal</keyword>
<reference evidence="13 14" key="1">
    <citation type="journal article" date="2021" name="Elife">
        <title>Chloroplast acquisition without the gene transfer in kleptoplastic sea slugs, Plakobranchus ocellatus.</title>
        <authorList>
            <person name="Maeda T."/>
            <person name="Takahashi S."/>
            <person name="Yoshida T."/>
            <person name="Shimamura S."/>
            <person name="Takaki Y."/>
            <person name="Nagai Y."/>
            <person name="Toyoda A."/>
            <person name="Suzuki Y."/>
            <person name="Arimoto A."/>
            <person name="Ishii H."/>
            <person name="Satoh N."/>
            <person name="Nishiyama T."/>
            <person name="Hasebe M."/>
            <person name="Maruyama T."/>
            <person name="Minagawa J."/>
            <person name="Obokata J."/>
            <person name="Shigenobu S."/>
        </authorList>
    </citation>
    <scope>NUCLEOTIDE SEQUENCE [LARGE SCALE GENOMIC DNA]</scope>
</reference>
<dbReference type="PANTHER" id="PTHR48071">
    <property type="entry name" value="SRCR DOMAIN-CONTAINING PROTEIN"/>
    <property type="match status" value="1"/>
</dbReference>
<evidence type="ECO:0000256" key="1">
    <source>
        <dbReference type="ARBA" id="ARBA00004167"/>
    </source>
</evidence>
<keyword evidence="6" id="KW-0472">Membrane</keyword>
<dbReference type="SUPFAM" id="SSF56487">
    <property type="entry name" value="SRCR-like"/>
    <property type="match status" value="2"/>
</dbReference>
<dbReference type="Gene3D" id="2.60.40.3210">
    <property type="entry name" value="Zona pellucida, ZP-N domain"/>
    <property type="match status" value="1"/>
</dbReference>
<dbReference type="InterPro" id="IPR001507">
    <property type="entry name" value="ZP_dom"/>
</dbReference>
<proteinExistence type="predicted"/>
<evidence type="ECO:0000256" key="9">
    <source>
        <dbReference type="PROSITE-ProRule" id="PRU00196"/>
    </source>
</evidence>
<name>A0AAV4AHU9_9GAST</name>